<name>A0A8J4XFF2_CLAMG</name>
<dbReference type="GO" id="GO:0016020">
    <property type="term" value="C:membrane"/>
    <property type="evidence" value="ECO:0007669"/>
    <property type="project" value="InterPro"/>
</dbReference>
<dbReference type="PANTHER" id="PTHR14015">
    <property type="entry name" value="OPIOID GROWTH FACTOR RECEPTOR OGFR ZETA-TYPE OPIOID RECEPTOR"/>
    <property type="match status" value="1"/>
</dbReference>
<comment type="caution">
    <text evidence="4">The sequence shown here is derived from an EMBL/GenBank/DDBJ whole genome shotgun (WGS) entry which is preliminary data.</text>
</comment>
<reference evidence="4" key="1">
    <citation type="submission" date="2020-07" db="EMBL/GenBank/DDBJ databases">
        <title>Clarias magur genome sequencing, assembly and annotation.</title>
        <authorList>
            <person name="Kushwaha B."/>
            <person name="Kumar R."/>
            <person name="Das P."/>
            <person name="Joshi C.G."/>
            <person name="Kumar D."/>
            <person name="Nagpure N.S."/>
            <person name="Pandey M."/>
            <person name="Agarwal S."/>
            <person name="Srivastava S."/>
            <person name="Singh M."/>
            <person name="Sahoo L."/>
            <person name="Jayasankar P."/>
            <person name="Meher P.K."/>
            <person name="Koringa P.G."/>
            <person name="Iquebal M.A."/>
            <person name="Das S.P."/>
            <person name="Bit A."/>
            <person name="Patnaik S."/>
            <person name="Patel N."/>
            <person name="Shah T.M."/>
            <person name="Hinsu A."/>
            <person name="Jena J.K."/>
        </authorList>
    </citation>
    <scope>NUCLEOTIDE SEQUENCE</scope>
    <source>
        <strain evidence="4">CIFAMagur01</strain>
        <tissue evidence="4">Testis</tissue>
    </source>
</reference>
<feature type="compositionally biased region" description="Basic and acidic residues" evidence="2">
    <location>
        <begin position="193"/>
        <end position="207"/>
    </location>
</feature>
<keyword evidence="5" id="KW-1185">Reference proteome</keyword>
<evidence type="ECO:0000256" key="1">
    <source>
        <dbReference type="ARBA" id="ARBA00010365"/>
    </source>
</evidence>
<keyword evidence="4" id="KW-0675">Receptor</keyword>
<dbReference type="PANTHER" id="PTHR14015:SF1">
    <property type="entry name" value="OPIOID GROWTH FACTOR RECEPTOR"/>
    <property type="match status" value="1"/>
</dbReference>
<dbReference type="OrthoDB" id="9030204at2759"/>
<feature type="compositionally biased region" description="Acidic residues" evidence="2">
    <location>
        <begin position="16"/>
        <end position="36"/>
    </location>
</feature>
<feature type="compositionally biased region" description="Polar residues" evidence="2">
    <location>
        <begin position="146"/>
        <end position="162"/>
    </location>
</feature>
<feature type="region of interest" description="Disordered" evidence="2">
    <location>
        <begin position="1"/>
        <end position="45"/>
    </location>
</feature>
<evidence type="ECO:0000256" key="2">
    <source>
        <dbReference type="SAM" id="MobiDB-lite"/>
    </source>
</evidence>
<dbReference type="EMBL" id="QNUK01000055">
    <property type="protein sequence ID" value="KAF5904605.1"/>
    <property type="molecule type" value="Genomic_DNA"/>
</dbReference>
<dbReference type="AlphaFoldDB" id="A0A8J4XFF2"/>
<dbReference type="InterPro" id="IPR006757">
    <property type="entry name" value="OGF_rcpt"/>
</dbReference>
<gene>
    <name evidence="4" type="ORF">DAT39_005763</name>
</gene>
<feature type="region of interest" description="Disordered" evidence="2">
    <location>
        <begin position="146"/>
        <end position="265"/>
    </location>
</feature>
<sequence length="265" mass="30549">MYSIWAMGNSQTSNDNNEDYDSTWEGEEGSDPEETTEFSSPRSFNPRRNIYSAKDMQTFRHKLQKTLFTECTDDYMEDDKEPNLKFYRNSIPFEPRVVDKSERRELVRFAFDHFKPKDKFVWCPRRILNKWLKELEREDGTVSHNLNADSIKMSSDSNSQNNQRKKEDEIKIGTNKDTTKCNKVELESQYTETDSKDHDSEEMEKSGNDSLGDSVANSAHSVGEKSTDMNSQKYTGSAGDSSVSSRTLEQTTDENSENSKKIDTP</sequence>
<dbReference type="InterPro" id="IPR039574">
    <property type="entry name" value="OGFr"/>
</dbReference>
<feature type="compositionally biased region" description="Basic and acidic residues" evidence="2">
    <location>
        <begin position="177"/>
        <end position="186"/>
    </location>
</feature>
<feature type="compositionally biased region" description="Polar residues" evidence="2">
    <location>
        <begin position="228"/>
        <end position="250"/>
    </location>
</feature>
<feature type="domain" description="Opioid growth factor receptor (OGFr) conserved" evidence="3">
    <location>
        <begin position="97"/>
        <end position="126"/>
    </location>
</feature>
<comment type="similarity">
    <text evidence="1">Belongs to the opioid growth factor receptor family.</text>
</comment>
<organism evidence="4 5">
    <name type="scientific">Clarias magur</name>
    <name type="common">Asian catfish</name>
    <name type="synonym">Macropteronotus magur</name>
    <dbReference type="NCBI Taxonomy" id="1594786"/>
    <lineage>
        <taxon>Eukaryota</taxon>
        <taxon>Metazoa</taxon>
        <taxon>Chordata</taxon>
        <taxon>Craniata</taxon>
        <taxon>Vertebrata</taxon>
        <taxon>Euteleostomi</taxon>
        <taxon>Actinopterygii</taxon>
        <taxon>Neopterygii</taxon>
        <taxon>Teleostei</taxon>
        <taxon>Ostariophysi</taxon>
        <taxon>Siluriformes</taxon>
        <taxon>Clariidae</taxon>
        <taxon>Clarias</taxon>
    </lineage>
</organism>
<dbReference type="Pfam" id="PF04664">
    <property type="entry name" value="OGFr_N"/>
    <property type="match status" value="1"/>
</dbReference>
<evidence type="ECO:0000313" key="5">
    <source>
        <dbReference type="Proteomes" id="UP000727407"/>
    </source>
</evidence>
<accession>A0A8J4XFF2</accession>
<evidence type="ECO:0000313" key="4">
    <source>
        <dbReference type="EMBL" id="KAF5904605.1"/>
    </source>
</evidence>
<dbReference type="GO" id="GO:0140625">
    <property type="term" value="F:opioid growth factor receptor activity"/>
    <property type="evidence" value="ECO:0007669"/>
    <property type="project" value="InterPro"/>
</dbReference>
<protein>
    <submittedName>
        <fullName evidence="4">Opioid growth factor receptor-like protein 1</fullName>
    </submittedName>
</protein>
<feature type="compositionally biased region" description="Polar residues" evidence="2">
    <location>
        <begin position="208"/>
        <end position="220"/>
    </location>
</feature>
<proteinExistence type="inferred from homology"/>
<evidence type="ECO:0000259" key="3">
    <source>
        <dbReference type="Pfam" id="PF04664"/>
    </source>
</evidence>
<dbReference type="Proteomes" id="UP000727407">
    <property type="component" value="Unassembled WGS sequence"/>
</dbReference>